<feature type="non-terminal residue" evidence="2">
    <location>
        <position position="1"/>
    </location>
</feature>
<sequence length="79" mass="8705">MKRFHGRDIDFEKALRGEPPFPGPKSGSCYTNDMLARGGGGDFVDWVSGLPDDFIYTNFCVDENDDGDPLDWAGSILVC</sequence>
<feature type="region of interest" description="Disordered" evidence="1">
    <location>
        <begin position="1"/>
        <end position="26"/>
    </location>
</feature>
<evidence type="ECO:0000256" key="1">
    <source>
        <dbReference type="SAM" id="MobiDB-lite"/>
    </source>
</evidence>
<evidence type="ECO:0000313" key="3">
    <source>
        <dbReference type="Proteomes" id="UP000324897"/>
    </source>
</evidence>
<gene>
    <name evidence="2" type="ORF">EJB05_46384</name>
</gene>
<dbReference type="AlphaFoldDB" id="A0A5J9TPG6"/>
<dbReference type="Gramene" id="TVU12728">
    <property type="protein sequence ID" value="TVU12728"/>
    <property type="gene ID" value="EJB05_46384"/>
</dbReference>
<organism evidence="2 3">
    <name type="scientific">Eragrostis curvula</name>
    <name type="common">weeping love grass</name>
    <dbReference type="NCBI Taxonomy" id="38414"/>
    <lineage>
        <taxon>Eukaryota</taxon>
        <taxon>Viridiplantae</taxon>
        <taxon>Streptophyta</taxon>
        <taxon>Embryophyta</taxon>
        <taxon>Tracheophyta</taxon>
        <taxon>Spermatophyta</taxon>
        <taxon>Magnoliopsida</taxon>
        <taxon>Liliopsida</taxon>
        <taxon>Poales</taxon>
        <taxon>Poaceae</taxon>
        <taxon>PACMAD clade</taxon>
        <taxon>Chloridoideae</taxon>
        <taxon>Eragrostideae</taxon>
        <taxon>Eragrostidinae</taxon>
        <taxon>Eragrostis</taxon>
    </lineage>
</organism>
<dbReference type="EMBL" id="RWGY01000039">
    <property type="protein sequence ID" value="TVU12728.1"/>
    <property type="molecule type" value="Genomic_DNA"/>
</dbReference>
<dbReference type="Proteomes" id="UP000324897">
    <property type="component" value="Chromosome 3"/>
</dbReference>
<dbReference type="OrthoDB" id="10583182at2759"/>
<accession>A0A5J9TPG6</accession>
<proteinExistence type="predicted"/>
<evidence type="ECO:0000313" key="2">
    <source>
        <dbReference type="EMBL" id="TVU12728.1"/>
    </source>
</evidence>
<comment type="caution">
    <text evidence="2">The sequence shown here is derived from an EMBL/GenBank/DDBJ whole genome shotgun (WGS) entry which is preliminary data.</text>
</comment>
<name>A0A5J9TPG6_9POAL</name>
<feature type="compositionally biased region" description="Basic and acidic residues" evidence="1">
    <location>
        <begin position="1"/>
        <end position="16"/>
    </location>
</feature>
<protein>
    <submittedName>
        <fullName evidence="2">Uncharacterized protein</fullName>
    </submittedName>
</protein>
<reference evidence="2 3" key="1">
    <citation type="journal article" date="2019" name="Sci. Rep.">
        <title>A high-quality genome of Eragrostis curvula grass provides insights into Poaceae evolution and supports new strategies to enhance forage quality.</title>
        <authorList>
            <person name="Carballo J."/>
            <person name="Santos B.A.C.M."/>
            <person name="Zappacosta D."/>
            <person name="Garbus I."/>
            <person name="Selva J.P."/>
            <person name="Gallo C.A."/>
            <person name="Diaz A."/>
            <person name="Albertini E."/>
            <person name="Caccamo M."/>
            <person name="Echenique V."/>
        </authorList>
    </citation>
    <scope>NUCLEOTIDE SEQUENCE [LARGE SCALE GENOMIC DNA]</scope>
    <source>
        <strain evidence="3">cv. Victoria</strain>
        <tissue evidence="2">Leaf</tissue>
    </source>
</reference>
<keyword evidence="3" id="KW-1185">Reference proteome</keyword>